<dbReference type="PANTHER" id="PTHR31759">
    <property type="entry name" value="COILED-COIL DOMAIN-CONTAINING PROTEIN 167"/>
    <property type="match status" value="1"/>
</dbReference>
<evidence type="ECO:0000256" key="2">
    <source>
        <dbReference type="ARBA" id="ARBA00022350"/>
    </source>
</evidence>
<evidence type="ECO:0000313" key="10">
    <source>
        <dbReference type="Proteomes" id="UP001307889"/>
    </source>
</evidence>
<dbReference type="PANTHER" id="PTHR31759:SF1">
    <property type="entry name" value="COILED-COIL DOMAIN-CONTAINING PROTEIN 167"/>
    <property type="match status" value="1"/>
</dbReference>
<keyword evidence="6 8" id="KW-0472">Membrane</keyword>
<gene>
    <name evidence="9" type="ORF">NTJ_10904</name>
</gene>
<keyword evidence="10" id="KW-1185">Reference proteome</keyword>
<proteinExistence type="predicted"/>
<feature type="transmembrane region" description="Helical" evidence="8">
    <location>
        <begin position="77"/>
        <end position="97"/>
    </location>
</feature>
<comment type="subcellular location">
    <subcellularLocation>
        <location evidence="1">Membrane</location>
        <topology evidence="1">Single-pass membrane protein</topology>
    </subcellularLocation>
</comment>
<dbReference type="EMBL" id="AP028917">
    <property type="protein sequence ID" value="BES98089.1"/>
    <property type="molecule type" value="Genomic_DNA"/>
</dbReference>
<dbReference type="Proteomes" id="UP001307889">
    <property type="component" value="Chromosome 9"/>
</dbReference>
<name>A0ABN7B2N8_9HEMI</name>
<keyword evidence="3 8" id="KW-0812">Transmembrane</keyword>
<evidence type="ECO:0000256" key="3">
    <source>
        <dbReference type="ARBA" id="ARBA00022692"/>
    </source>
</evidence>
<evidence type="ECO:0000256" key="6">
    <source>
        <dbReference type="ARBA" id="ARBA00023136"/>
    </source>
</evidence>
<keyword evidence="5 7" id="KW-0175">Coiled coil</keyword>
<accession>A0ABN7B2N8</accession>
<feature type="coiled-coil region" evidence="7">
    <location>
        <begin position="10"/>
        <end position="51"/>
    </location>
</feature>
<sequence length="102" mass="12127">MANKNVVSHMKEITRSQQEIEHKLQRVEELRKRLRARTELTADESDKLEAELEDVKKGILDNEAKLKSYYGENRKSFMFAVMLMFFSFLFYGLYLMVYGHGR</sequence>
<keyword evidence="4 8" id="KW-1133">Transmembrane helix</keyword>
<reference evidence="9 10" key="1">
    <citation type="submission" date="2023-09" db="EMBL/GenBank/DDBJ databases">
        <title>Nesidiocoris tenuis whole genome shotgun sequence.</title>
        <authorList>
            <person name="Shibata T."/>
            <person name="Shimoda M."/>
            <person name="Kobayashi T."/>
            <person name="Uehara T."/>
        </authorList>
    </citation>
    <scope>NUCLEOTIDE SEQUENCE [LARGE SCALE GENOMIC DNA]</scope>
    <source>
        <strain evidence="9 10">Japan</strain>
    </source>
</reference>
<evidence type="ECO:0000256" key="8">
    <source>
        <dbReference type="SAM" id="Phobius"/>
    </source>
</evidence>
<evidence type="ECO:0000256" key="5">
    <source>
        <dbReference type="ARBA" id="ARBA00023054"/>
    </source>
</evidence>
<evidence type="ECO:0000256" key="1">
    <source>
        <dbReference type="ARBA" id="ARBA00004167"/>
    </source>
</evidence>
<evidence type="ECO:0000256" key="4">
    <source>
        <dbReference type="ARBA" id="ARBA00022989"/>
    </source>
</evidence>
<dbReference type="Pfam" id="PF15188">
    <property type="entry name" value="CCDC-167"/>
    <property type="match status" value="1"/>
</dbReference>
<dbReference type="InterPro" id="IPR028194">
    <property type="entry name" value="CC167"/>
</dbReference>
<evidence type="ECO:0000256" key="7">
    <source>
        <dbReference type="SAM" id="Coils"/>
    </source>
</evidence>
<protein>
    <recommendedName>
        <fullName evidence="2">Coiled-coil domain-containing protein 167</fullName>
    </recommendedName>
</protein>
<organism evidence="9 10">
    <name type="scientific">Nesidiocoris tenuis</name>
    <dbReference type="NCBI Taxonomy" id="355587"/>
    <lineage>
        <taxon>Eukaryota</taxon>
        <taxon>Metazoa</taxon>
        <taxon>Ecdysozoa</taxon>
        <taxon>Arthropoda</taxon>
        <taxon>Hexapoda</taxon>
        <taxon>Insecta</taxon>
        <taxon>Pterygota</taxon>
        <taxon>Neoptera</taxon>
        <taxon>Paraneoptera</taxon>
        <taxon>Hemiptera</taxon>
        <taxon>Heteroptera</taxon>
        <taxon>Panheteroptera</taxon>
        <taxon>Cimicomorpha</taxon>
        <taxon>Miridae</taxon>
        <taxon>Dicyphina</taxon>
        <taxon>Nesidiocoris</taxon>
    </lineage>
</organism>
<evidence type="ECO:0000313" key="9">
    <source>
        <dbReference type="EMBL" id="BES98089.1"/>
    </source>
</evidence>